<dbReference type="PANTHER" id="PTHR11361:SF34">
    <property type="entry name" value="DNA MISMATCH REPAIR PROTEIN MSH1, MITOCHONDRIAL"/>
    <property type="match status" value="1"/>
</dbReference>
<dbReference type="GO" id="GO:0006298">
    <property type="term" value="P:mismatch repair"/>
    <property type="evidence" value="ECO:0007669"/>
    <property type="project" value="InterPro"/>
</dbReference>
<dbReference type="GO" id="GO:0030983">
    <property type="term" value="F:mismatched DNA binding"/>
    <property type="evidence" value="ECO:0007669"/>
    <property type="project" value="InterPro"/>
</dbReference>
<feature type="domain" description="DNA mismatch repair proteins mutS family" evidence="4">
    <location>
        <begin position="255"/>
        <end position="443"/>
    </location>
</feature>
<dbReference type="InterPro" id="IPR027417">
    <property type="entry name" value="P-loop_NTPase"/>
</dbReference>
<dbReference type="SUPFAM" id="SSF52540">
    <property type="entry name" value="P-loop containing nucleoside triphosphate hydrolases"/>
    <property type="match status" value="1"/>
</dbReference>
<dbReference type="GO" id="GO:0140664">
    <property type="term" value="F:ATP-dependent DNA damage sensor activity"/>
    <property type="evidence" value="ECO:0007669"/>
    <property type="project" value="InterPro"/>
</dbReference>
<protein>
    <recommendedName>
        <fullName evidence="4">DNA mismatch repair proteins mutS family domain-containing protein</fullName>
    </recommendedName>
</protein>
<dbReference type="GO" id="GO:0005524">
    <property type="term" value="F:ATP binding"/>
    <property type="evidence" value="ECO:0007669"/>
    <property type="project" value="UniProtKB-KW"/>
</dbReference>
<evidence type="ECO:0000256" key="1">
    <source>
        <dbReference type="ARBA" id="ARBA00022741"/>
    </source>
</evidence>
<dbReference type="EMBL" id="CP017141">
    <property type="protein sequence ID" value="AOM75898.1"/>
    <property type="molecule type" value="Genomic_DNA"/>
</dbReference>
<dbReference type="AlphaFoldDB" id="A0A1D7QB28"/>
<dbReference type="KEGG" id="psty:BFS30_01145"/>
<dbReference type="InterPro" id="IPR000432">
    <property type="entry name" value="DNA_mismatch_repair_MutS_C"/>
</dbReference>
<evidence type="ECO:0000313" key="6">
    <source>
        <dbReference type="Proteomes" id="UP000094313"/>
    </source>
</evidence>
<dbReference type="SMART" id="SM00534">
    <property type="entry name" value="MUTSac"/>
    <property type="match status" value="1"/>
</dbReference>
<keyword evidence="2" id="KW-0067">ATP-binding</keyword>
<dbReference type="InterPro" id="IPR036187">
    <property type="entry name" value="DNA_mismatch_repair_MutS_sf"/>
</dbReference>
<proteinExistence type="predicted"/>
<name>A0A1D7QB28_9SPHI</name>
<accession>A0A1D7QB28</accession>
<reference evidence="5 6" key="1">
    <citation type="submission" date="2016-08" db="EMBL/GenBank/DDBJ databases">
        <authorList>
            <person name="Seilhamer J.J."/>
        </authorList>
    </citation>
    <scope>NUCLEOTIDE SEQUENCE [LARGE SCALE GENOMIC DNA]</scope>
    <source>
        <strain evidence="5 6">DX4</strain>
    </source>
</reference>
<dbReference type="Pfam" id="PF00488">
    <property type="entry name" value="MutS_V"/>
    <property type="match status" value="1"/>
</dbReference>
<keyword evidence="6" id="KW-1185">Reference proteome</keyword>
<dbReference type="Proteomes" id="UP000094313">
    <property type="component" value="Chromosome"/>
</dbReference>
<evidence type="ECO:0000256" key="3">
    <source>
        <dbReference type="ARBA" id="ARBA00023125"/>
    </source>
</evidence>
<gene>
    <name evidence="5" type="ORF">BFS30_01145</name>
</gene>
<dbReference type="PANTHER" id="PTHR11361">
    <property type="entry name" value="DNA MISMATCH REPAIR PROTEIN MUTS FAMILY MEMBER"/>
    <property type="match status" value="1"/>
</dbReference>
<organism evidence="5 6">
    <name type="scientific">Pedobacter steynii</name>
    <dbReference type="NCBI Taxonomy" id="430522"/>
    <lineage>
        <taxon>Bacteria</taxon>
        <taxon>Pseudomonadati</taxon>
        <taxon>Bacteroidota</taxon>
        <taxon>Sphingobacteriia</taxon>
        <taxon>Sphingobacteriales</taxon>
        <taxon>Sphingobacteriaceae</taxon>
        <taxon>Pedobacter</taxon>
    </lineage>
</organism>
<keyword evidence="1" id="KW-0547">Nucleotide-binding</keyword>
<dbReference type="Gene3D" id="3.40.50.300">
    <property type="entry name" value="P-loop containing nucleotide triphosphate hydrolases"/>
    <property type="match status" value="1"/>
</dbReference>
<sequence length="448" mass="51153">MSFKMDSQSYKDLNIFIGSSTEDPVFNMFRATRTLGGKEKIREMMGNPSSDISFLTRRKEAIQYFYHREIVLKIKSEQLDLIEHYLNFNKAYSRNNLLDSLVDFVQNRSGDDYYRIKTGLGHLIRLLNYLDDFVKSNLSEGAPEYLKTLGEKIEEIMSLNGLKGARKLNEKKLKFYQVSKLDHAFRGKEKNELKALLELVYELDAFETLSNASRKLGLCFPDYSASNGVRVTLTGIFHPAIGKPVKNDMLLKSEENITFLTGSNMAGKSSLLKSLGLVIYLSHLGFPVPAEKMETTIFSGLLTTINLPDNMGQGLSHYYTEVKRVKEAVSSLLENDHMFIIFDELFRGTNVKDAFDASLLIISELSQISNSIFFISTHIVELADELRKFENISFKYLDTFFKQEHPVFTYQLKEGVSKERLGMYIIQQEGIIDIIRKVSLKQKTAASL</sequence>
<dbReference type="RefSeq" id="WP_069377595.1">
    <property type="nucleotide sequence ID" value="NZ_CP017141.1"/>
</dbReference>
<keyword evidence="3" id="KW-0238">DNA-binding</keyword>
<dbReference type="SUPFAM" id="SSF48334">
    <property type="entry name" value="DNA repair protein MutS, domain III"/>
    <property type="match status" value="1"/>
</dbReference>
<evidence type="ECO:0000259" key="4">
    <source>
        <dbReference type="SMART" id="SM00534"/>
    </source>
</evidence>
<dbReference type="Gene3D" id="1.10.1420.10">
    <property type="match status" value="1"/>
</dbReference>
<dbReference type="InterPro" id="IPR045076">
    <property type="entry name" value="MutS"/>
</dbReference>
<evidence type="ECO:0000313" key="5">
    <source>
        <dbReference type="EMBL" id="AOM75898.1"/>
    </source>
</evidence>
<evidence type="ECO:0000256" key="2">
    <source>
        <dbReference type="ARBA" id="ARBA00022840"/>
    </source>
</evidence>
<dbReference type="OrthoDB" id="1097361at2"/>